<evidence type="ECO:0000313" key="2">
    <source>
        <dbReference type="Proteomes" id="UP000298652"/>
    </source>
</evidence>
<reference evidence="1" key="1">
    <citation type="submission" date="2019-03" db="EMBL/GenBank/DDBJ databases">
        <title>WGS assembly of Setaria viridis.</title>
        <authorList>
            <person name="Huang P."/>
            <person name="Jenkins J."/>
            <person name="Grimwood J."/>
            <person name="Barry K."/>
            <person name="Healey A."/>
            <person name="Mamidi S."/>
            <person name="Sreedasyam A."/>
            <person name="Shu S."/>
            <person name="Feldman M."/>
            <person name="Wu J."/>
            <person name="Yu Y."/>
            <person name="Chen C."/>
            <person name="Johnson J."/>
            <person name="Rokhsar D."/>
            <person name="Baxter I."/>
            <person name="Schmutz J."/>
            <person name="Brutnell T."/>
            <person name="Kellogg E."/>
        </authorList>
    </citation>
    <scope>NUCLEOTIDE SEQUENCE [LARGE SCALE GENOMIC DNA]</scope>
</reference>
<evidence type="ECO:0000313" key="1">
    <source>
        <dbReference type="EMBL" id="TKW07947.1"/>
    </source>
</evidence>
<proteinExistence type="predicted"/>
<dbReference type="AlphaFoldDB" id="A0A4U6UC59"/>
<accession>A0A4U6UC59</accession>
<protein>
    <submittedName>
        <fullName evidence="1">Uncharacterized protein</fullName>
    </submittedName>
</protein>
<organism evidence="1 2">
    <name type="scientific">Setaria viridis</name>
    <name type="common">Green bristlegrass</name>
    <name type="synonym">Setaria italica subsp. viridis</name>
    <dbReference type="NCBI Taxonomy" id="4556"/>
    <lineage>
        <taxon>Eukaryota</taxon>
        <taxon>Viridiplantae</taxon>
        <taxon>Streptophyta</taxon>
        <taxon>Embryophyta</taxon>
        <taxon>Tracheophyta</taxon>
        <taxon>Spermatophyta</taxon>
        <taxon>Magnoliopsida</taxon>
        <taxon>Liliopsida</taxon>
        <taxon>Poales</taxon>
        <taxon>Poaceae</taxon>
        <taxon>PACMAD clade</taxon>
        <taxon>Panicoideae</taxon>
        <taxon>Panicodae</taxon>
        <taxon>Paniceae</taxon>
        <taxon>Cenchrinae</taxon>
        <taxon>Setaria</taxon>
    </lineage>
</organism>
<sequence length="32" mass="3673">MACLFLLISGLSVEISENPAKHFAYFHRFSLM</sequence>
<keyword evidence="2" id="KW-1185">Reference proteome</keyword>
<name>A0A4U6UC59_SETVI</name>
<dbReference type="Proteomes" id="UP000298652">
    <property type="component" value="Chromosome 7"/>
</dbReference>
<gene>
    <name evidence="1" type="ORF">SEVIR_7G340440v2</name>
</gene>
<dbReference type="EMBL" id="CM016558">
    <property type="protein sequence ID" value="TKW07947.1"/>
    <property type="molecule type" value="Genomic_DNA"/>
</dbReference>
<dbReference type="Gramene" id="TKW07947">
    <property type="protein sequence ID" value="TKW07947"/>
    <property type="gene ID" value="SEVIR_7G340440v2"/>
</dbReference>